<proteinExistence type="predicted"/>
<keyword evidence="1" id="KW-1133">Transmembrane helix</keyword>
<accession>A0A3B1E758</accession>
<feature type="transmembrane region" description="Helical" evidence="1">
    <location>
        <begin position="20"/>
        <end position="47"/>
    </location>
</feature>
<gene>
    <name evidence="2" type="ORF">MNBD_PLANCTO03-833</name>
</gene>
<reference evidence="2" key="1">
    <citation type="submission" date="2018-06" db="EMBL/GenBank/DDBJ databases">
        <authorList>
            <person name="Zhirakovskaya E."/>
        </authorList>
    </citation>
    <scope>NUCLEOTIDE SEQUENCE</scope>
</reference>
<feature type="transmembrane region" description="Helical" evidence="1">
    <location>
        <begin position="67"/>
        <end position="89"/>
    </location>
</feature>
<keyword evidence="1" id="KW-0812">Transmembrane</keyword>
<organism evidence="2">
    <name type="scientific">hydrothermal vent metagenome</name>
    <dbReference type="NCBI Taxonomy" id="652676"/>
    <lineage>
        <taxon>unclassified sequences</taxon>
        <taxon>metagenomes</taxon>
        <taxon>ecological metagenomes</taxon>
    </lineage>
</organism>
<keyword evidence="1" id="KW-0472">Membrane</keyword>
<sequence length="130" mass="14847">MGGLGRFLDMRRHEFVTVVLRLLGLLCVMFGAPRLVLQVTALLQALHSLEWNLRLLPENFNWAQSNFGFSLGEILIGFLQVIFGLYLLLGGRWLRQQVARMERNRCFECGYDLSGIETGQRCPECGVERS</sequence>
<evidence type="ECO:0000313" key="2">
    <source>
        <dbReference type="EMBL" id="VAX39277.1"/>
    </source>
</evidence>
<dbReference type="EMBL" id="UOGK01000215">
    <property type="protein sequence ID" value="VAX39277.1"/>
    <property type="molecule type" value="Genomic_DNA"/>
</dbReference>
<name>A0A3B1E758_9ZZZZ</name>
<dbReference type="AlphaFoldDB" id="A0A3B1E758"/>
<protein>
    <submittedName>
        <fullName evidence="2">Uncharacterized protein</fullName>
    </submittedName>
</protein>
<evidence type="ECO:0000256" key="1">
    <source>
        <dbReference type="SAM" id="Phobius"/>
    </source>
</evidence>